<dbReference type="SUPFAM" id="SSF51905">
    <property type="entry name" value="FAD/NAD(P)-binding domain"/>
    <property type="match status" value="1"/>
</dbReference>
<dbReference type="Proteomes" id="UP000188318">
    <property type="component" value="Unassembled WGS sequence"/>
</dbReference>
<feature type="chain" id="PRO_5012006194" description="FAD-binding domain-containing protein" evidence="6">
    <location>
        <begin position="19"/>
        <end position="413"/>
    </location>
</feature>
<dbReference type="VEuPathDB" id="FungiDB:ASPCADRAFT_206516"/>
<dbReference type="Gene3D" id="3.50.50.60">
    <property type="entry name" value="FAD/NAD(P)-binding domain"/>
    <property type="match status" value="1"/>
</dbReference>
<dbReference type="InterPro" id="IPR050493">
    <property type="entry name" value="FAD-dep_Monooxygenase_BioMet"/>
</dbReference>
<comment type="similarity">
    <text evidence="1">Belongs to the paxM FAD-dependent monooxygenase family.</text>
</comment>
<organism evidence="8 9">
    <name type="scientific">Aspergillus carbonarius (strain ITEM 5010)</name>
    <dbReference type="NCBI Taxonomy" id="602072"/>
    <lineage>
        <taxon>Eukaryota</taxon>
        <taxon>Fungi</taxon>
        <taxon>Dikarya</taxon>
        <taxon>Ascomycota</taxon>
        <taxon>Pezizomycotina</taxon>
        <taxon>Eurotiomycetes</taxon>
        <taxon>Eurotiomycetidae</taxon>
        <taxon>Eurotiales</taxon>
        <taxon>Aspergillaceae</taxon>
        <taxon>Aspergillus</taxon>
        <taxon>Aspergillus subgen. Circumdati</taxon>
    </lineage>
</organism>
<dbReference type="GO" id="GO:0071949">
    <property type="term" value="F:FAD binding"/>
    <property type="evidence" value="ECO:0007669"/>
    <property type="project" value="InterPro"/>
</dbReference>
<keyword evidence="3" id="KW-0274">FAD</keyword>
<evidence type="ECO:0000256" key="6">
    <source>
        <dbReference type="SAM" id="SignalP"/>
    </source>
</evidence>
<sequence>MPLKVVVVGAGLAGLGAAIALNRAGHDVEVLEQSGFLNEVGAAIHVAPNATRILKDWECSLESLQPVHCDRLQIWDQQGNFIRTPVVTKDAQETLGVHDEWLLTHRVDLHNALRDLAAKEVNGRKPTIHLCSRVASVDPEAGEVTLDNGTKYIGDLVIGADGIHSRSVCSVTGGFQQRESTGQNCFRFLIPASKMKSNPLTASLLDKMGSGGVHVFASKDRRLVVYPCRHGDLLNVAGIHPSGPETDARESSWLDSGNLSQLLQAYETFGPELQEMCKLAEDLKLWSLASRAPPRTFIRGKLALVGDAAHPTLPHQGQGGAQSFEDGAALGALFPADTPEKNIPQRLELYNQVRYRRAVTVMMMSKVDDDRRAQMLDELRTYVPNAQVPKDMFSFTWSSYPGRDAQRLLQTAH</sequence>
<keyword evidence="2" id="KW-0285">Flavoprotein</keyword>
<keyword evidence="6" id="KW-0732">Signal</keyword>
<accession>A0A1R3RPC7</accession>
<dbReference type="SUPFAM" id="SSF54373">
    <property type="entry name" value="FAD-linked reductases, C-terminal domain"/>
    <property type="match status" value="1"/>
</dbReference>
<dbReference type="InterPro" id="IPR036188">
    <property type="entry name" value="FAD/NAD-bd_sf"/>
</dbReference>
<feature type="domain" description="FAD-binding" evidence="7">
    <location>
        <begin position="4"/>
        <end position="363"/>
    </location>
</feature>
<evidence type="ECO:0000256" key="5">
    <source>
        <dbReference type="ARBA" id="ARBA00023033"/>
    </source>
</evidence>
<dbReference type="EMBL" id="KV907498">
    <property type="protein sequence ID" value="OOF96328.1"/>
    <property type="molecule type" value="Genomic_DNA"/>
</dbReference>
<dbReference type="PANTHER" id="PTHR13789">
    <property type="entry name" value="MONOOXYGENASE"/>
    <property type="match status" value="1"/>
</dbReference>
<proteinExistence type="inferred from homology"/>
<dbReference type="AlphaFoldDB" id="A0A1R3RPC7"/>
<evidence type="ECO:0000256" key="2">
    <source>
        <dbReference type="ARBA" id="ARBA00022630"/>
    </source>
</evidence>
<evidence type="ECO:0000256" key="3">
    <source>
        <dbReference type="ARBA" id="ARBA00022827"/>
    </source>
</evidence>
<protein>
    <recommendedName>
        <fullName evidence="7">FAD-binding domain-containing protein</fullName>
    </recommendedName>
</protein>
<dbReference type="InterPro" id="IPR002938">
    <property type="entry name" value="FAD-bd"/>
</dbReference>
<evidence type="ECO:0000256" key="1">
    <source>
        <dbReference type="ARBA" id="ARBA00007992"/>
    </source>
</evidence>
<dbReference type="Pfam" id="PF01494">
    <property type="entry name" value="FAD_binding_3"/>
    <property type="match status" value="1"/>
</dbReference>
<feature type="signal peptide" evidence="6">
    <location>
        <begin position="1"/>
        <end position="18"/>
    </location>
</feature>
<reference evidence="9" key="1">
    <citation type="journal article" date="2017" name="Genome Biol.">
        <title>Comparative genomics reveals high biological diversity and specific adaptations in the industrially and medically important fungal genus Aspergillus.</title>
        <authorList>
            <person name="de Vries R.P."/>
            <person name="Riley R."/>
            <person name="Wiebenga A."/>
            <person name="Aguilar-Osorio G."/>
            <person name="Amillis S."/>
            <person name="Uchima C.A."/>
            <person name="Anderluh G."/>
            <person name="Asadollahi M."/>
            <person name="Askin M."/>
            <person name="Barry K."/>
            <person name="Battaglia E."/>
            <person name="Bayram O."/>
            <person name="Benocci T."/>
            <person name="Braus-Stromeyer S.A."/>
            <person name="Caldana C."/>
            <person name="Canovas D."/>
            <person name="Cerqueira G.C."/>
            <person name="Chen F."/>
            <person name="Chen W."/>
            <person name="Choi C."/>
            <person name="Clum A."/>
            <person name="Dos Santos R.A."/>
            <person name="Damasio A.R."/>
            <person name="Diallinas G."/>
            <person name="Emri T."/>
            <person name="Fekete E."/>
            <person name="Flipphi M."/>
            <person name="Freyberg S."/>
            <person name="Gallo A."/>
            <person name="Gournas C."/>
            <person name="Habgood R."/>
            <person name="Hainaut M."/>
            <person name="Harispe M.L."/>
            <person name="Henrissat B."/>
            <person name="Hilden K.S."/>
            <person name="Hope R."/>
            <person name="Hossain A."/>
            <person name="Karabika E."/>
            <person name="Karaffa L."/>
            <person name="Karanyi Z."/>
            <person name="Krasevec N."/>
            <person name="Kuo A."/>
            <person name="Kusch H."/>
            <person name="LaButti K."/>
            <person name="Lagendijk E.L."/>
            <person name="Lapidus A."/>
            <person name="Levasseur A."/>
            <person name="Lindquist E."/>
            <person name="Lipzen A."/>
            <person name="Logrieco A.F."/>
            <person name="MacCabe A."/>
            <person name="Maekelae M.R."/>
            <person name="Malavazi I."/>
            <person name="Melin P."/>
            <person name="Meyer V."/>
            <person name="Mielnichuk N."/>
            <person name="Miskei M."/>
            <person name="Molnar A.P."/>
            <person name="Mule G."/>
            <person name="Ngan C.Y."/>
            <person name="Orejas M."/>
            <person name="Orosz E."/>
            <person name="Ouedraogo J.P."/>
            <person name="Overkamp K.M."/>
            <person name="Park H.-S."/>
            <person name="Perrone G."/>
            <person name="Piumi F."/>
            <person name="Punt P.J."/>
            <person name="Ram A.F."/>
            <person name="Ramon A."/>
            <person name="Rauscher S."/>
            <person name="Record E."/>
            <person name="Riano-Pachon D.M."/>
            <person name="Robert V."/>
            <person name="Roehrig J."/>
            <person name="Ruller R."/>
            <person name="Salamov A."/>
            <person name="Salih N.S."/>
            <person name="Samson R.A."/>
            <person name="Sandor E."/>
            <person name="Sanguinetti M."/>
            <person name="Schuetze T."/>
            <person name="Sepcic K."/>
            <person name="Shelest E."/>
            <person name="Sherlock G."/>
            <person name="Sophianopoulou V."/>
            <person name="Squina F.M."/>
            <person name="Sun H."/>
            <person name="Susca A."/>
            <person name="Todd R.B."/>
            <person name="Tsang A."/>
            <person name="Unkles S.E."/>
            <person name="van de Wiele N."/>
            <person name="van Rossen-Uffink D."/>
            <person name="Oliveira J.V."/>
            <person name="Vesth T.C."/>
            <person name="Visser J."/>
            <person name="Yu J.-H."/>
            <person name="Zhou M."/>
            <person name="Andersen M.R."/>
            <person name="Archer D.B."/>
            <person name="Baker S.E."/>
            <person name="Benoit I."/>
            <person name="Brakhage A.A."/>
            <person name="Braus G.H."/>
            <person name="Fischer R."/>
            <person name="Frisvad J.C."/>
            <person name="Goldman G.H."/>
            <person name="Houbraken J."/>
            <person name="Oakley B."/>
            <person name="Pocsi I."/>
            <person name="Scazzocchio C."/>
            <person name="Seiboth B."/>
            <person name="vanKuyk P.A."/>
            <person name="Wortman J."/>
            <person name="Dyer P.S."/>
            <person name="Grigoriev I.V."/>
        </authorList>
    </citation>
    <scope>NUCLEOTIDE SEQUENCE [LARGE SCALE GENOMIC DNA]</scope>
    <source>
        <strain evidence="9">ITEM 5010</strain>
    </source>
</reference>
<dbReference type="PANTHER" id="PTHR13789:SF215">
    <property type="entry name" value="FAD-BINDING DOMAIN-CONTAINING PROTEIN-RELATED"/>
    <property type="match status" value="1"/>
</dbReference>
<evidence type="ECO:0000256" key="4">
    <source>
        <dbReference type="ARBA" id="ARBA00023002"/>
    </source>
</evidence>
<dbReference type="OrthoDB" id="9993796at2759"/>
<keyword evidence="4" id="KW-0560">Oxidoreductase</keyword>
<gene>
    <name evidence="8" type="ORF">ASPCADRAFT_206516</name>
</gene>
<evidence type="ECO:0000313" key="9">
    <source>
        <dbReference type="Proteomes" id="UP000188318"/>
    </source>
</evidence>
<evidence type="ECO:0000259" key="7">
    <source>
        <dbReference type="Pfam" id="PF01494"/>
    </source>
</evidence>
<dbReference type="PRINTS" id="PR00420">
    <property type="entry name" value="RNGMNOXGNASE"/>
</dbReference>
<dbReference type="STRING" id="602072.A0A1R3RPC7"/>
<evidence type="ECO:0000313" key="8">
    <source>
        <dbReference type="EMBL" id="OOF96328.1"/>
    </source>
</evidence>
<name>A0A1R3RPC7_ASPC5</name>
<dbReference type="OMA" id="IHIAPNA"/>
<keyword evidence="9" id="KW-1185">Reference proteome</keyword>
<dbReference type="GO" id="GO:0004497">
    <property type="term" value="F:monooxygenase activity"/>
    <property type="evidence" value="ECO:0007669"/>
    <property type="project" value="UniProtKB-KW"/>
</dbReference>
<keyword evidence="5" id="KW-0503">Monooxygenase</keyword>